<comment type="caution">
    <text evidence="1">The sequence shown here is derived from an EMBL/GenBank/DDBJ whole genome shotgun (WGS) entry which is preliminary data.</text>
</comment>
<proteinExistence type="predicted"/>
<organism evidence="1 2">
    <name type="scientific">Heracleum sosnowskyi</name>
    <dbReference type="NCBI Taxonomy" id="360622"/>
    <lineage>
        <taxon>Eukaryota</taxon>
        <taxon>Viridiplantae</taxon>
        <taxon>Streptophyta</taxon>
        <taxon>Embryophyta</taxon>
        <taxon>Tracheophyta</taxon>
        <taxon>Spermatophyta</taxon>
        <taxon>Magnoliopsida</taxon>
        <taxon>eudicotyledons</taxon>
        <taxon>Gunneridae</taxon>
        <taxon>Pentapetalae</taxon>
        <taxon>asterids</taxon>
        <taxon>campanulids</taxon>
        <taxon>Apiales</taxon>
        <taxon>Apiaceae</taxon>
        <taxon>Apioideae</taxon>
        <taxon>apioid superclade</taxon>
        <taxon>Tordylieae</taxon>
        <taxon>Tordyliinae</taxon>
        <taxon>Heracleum</taxon>
    </lineage>
</organism>
<dbReference type="AlphaFoldDB" id="A0AAD8IAQ1"/>
<reference evidence="1" key="1">
    <citation type="submission" date="2023-02" db="EMBL/GenBank/DDBJ databases">
        <title>Genome of toxic invasive species Heracleum sosnowskyi carries increased number of genes despite the absence of recent whole-genome duplications.</title>
        <authorList>
            <person name="Schelkunov M."/>
            <person name="Shtratnikova V."/>
            <person name="Makarenko M."/>
            <person name="Klepikova A."/>
            <person name="Omelchenko D."/>
            <person name="Novikova G."/>
            <person name="Obukhova E."/>
            <person name="Bogdanov V."/>
            <person name="Penin A."/>
            <person name="Logacheva M."/>
        </authorList>
    </citation>
    <scope>NUCLEOTIDE SEQUENCE</scope>
    <source>
        <strain evidence="1">Hsosn_3</strain>
        <tissue evidence="1">Leaf</tissue>
    </source>
</reference>
<dbReference type="Proteomes" id="UP001237642">
    <property type="component" value="Unassembled WGS sequence"/>
</dbReference>
<keyword evidence="2" id="KW-1185">Reference proteome</keyword>
<sequence>MGAKWLRLGGISPAAVAREEDGGGSSKFVTEIVAHKSQSNEKSGIPTEIGVHDRRIIIGGNKGAVSAKNQDSTTVQMGGNYFENDDVENNEVLFVNLKRQRVGQDAGPIELTTQKDDVMITSEGDVSSPKNYLLAGAAVQARHTQ</sequence>
<evidence type="ECO:0000313" key="1">
    <source>
        <dbReference type="EMBL" id="KAK1382101.1"/>
    </source>
</evidence>
<name>A0AAD8IAQ1_9APIA</name>
<dbReference type="EMBL" id="JAUIZM010000005">
    <property type="protein sequence ID" value="KAK1382101.1"/>
    <property type="molecule type" value="Genomic_DNA"/>
</dbReference>
<reference evidence="1" key="2">
    <citation type="submission" date="2023-05" db="EMBL/GenBank/DDBJ databases">
        <authorList>
            <person name="Schelkunov M.I."/>
        </authorList>
    </citation>
    <scope>NUCLEOTIDE SEQUENCE</scope>
    <source>
        <strain evidence="1">Hsosn_3</strain>
        <tissue evidence="1">Leaf</tissue>
    </source>
</reference>
<accession>A0AAD8IAQ1</accession>
<evidence type="ECO:0000313" key="2">
    <source>
        <dbReference type="Proteomes" id="UP001237642"/>
    </source>
</evidence>
<gene>
    <name evidence="1" type="ORF">POM88_019836</name>
</gene>
<protein>
    <submittedName>
        <fullName evidence="1">Uncharacterized protein</fullName>
    </submittedName>
</protein>